<dbReference type="EC" id="2.1.2.11" evidence="3"/>
<dbReference type="GO" id="GO:0003864">
    <property type="term" value="F:3-methyl-2-oxobutanoate hydroxymethyltransferase activity"/>
    <property type="evidence" value="ECO:0007669"/>
    <property type="project" value="UniProtKB-EC"/>
</dbReference>
<dbReference type="SUPFAM" id="SSF51621">
    <property type="entry name" value="Phosphoenolpyruvate/pyruvate domain"/>
    <property type="match status" value="1"/>
</dbReference>
<evidence type="ECO:0000256" key="6">
    <source>
        <dbReference type="SAM" id="MobiDB-lite"/>
    </source>
</evidence>
<proteinExistence type="inferred from homology"/>
<dbReference type="InterPro" id="IPR015813">
    <property type="entry name" value="Pyrv/PenolPyrv_kinase-like_dom"/>
</dbReference>
<dbReference type="Proteomes" id="UP000019335">
    <property type="component" value="Chromosome 2"/>
</dbReference>
<accession>W7TQW2</accession>
<comment type="catalytic activity">
    <reaction evidence="5">
        <text>(6R)-5,10-methylene-5,6,7,8-tetrahydrofolate + 3-methyl-2-oxobutanoate + H2O = 2-dehydropantoate + (6S)-5,6,7,8-tetrahydrofolate</text>
        <dbReference type="Rhea" id="RHEA:11824"/>
        <dbReference type="ChEBI" id="CHEBI:11561"/>
        <dbReference type="ChEBI" id="CHEBI:11851"/>
        <dbReference type="ChEBI" id="CHEBI:15377"/>
        <dbReference type="ChEBI" id="CHEBI:15636"/>
        <dbReference type="ChEBI" id="CHEBI:57453"/>
        <dbReference type="EC" id="2.1.2.11"/>
    </reaction>
</comment>
<evidence type="ECO:0000256" key="1">
    <source>
        <dbReference type="ARBA" id="ARBA00005033"/>
    </source>
</evidence>
<evidence type="ECO:0000256" key="5">
    <source>
        <dbReference type="ARBA" id="ARBA00049172"/>
    </source>
</evidence>
<sequence>MNTWLSTRHNFWRLSRPKNRLHSYQCSRSFAASPPAESLAPAGGPRASARPPLGGNASSKKMSVLDLLHKKRKNQRISMVTAYDYPSALHVDLAGIDIVLCGDSVAMVELGYDTTQPVDMEQMLHHCKAVARGTKRSLIVGDMPFGSYEVSEELAMTNAFRFIKEGFTDAVKIEGGRDRAHIVEKIVKNGIAVMGHVGLTPQAISVLGGFRAQGRTAVKARGLVDDALALQEAGAFAVVVECVPAPVAQAITEALEIPTIGIGAGPHTCGQVLVFHDMLGMTTHPHHEAFVPRFCKRYAQLGNVIREGLESFKQDVEAGTFPSEAYSPYKMPAAELRAFQALMAQDATSRQTQAHRAAERLKQSDEYEQIKLY</sequence>
<keyword evidence="7" id="KW-0489">Methyltransferase</keyword>
<dbReference type="UniPathway" id="UPA00028">
    <property type="reaction ID" value="UER00003"/>
</dbReference>
<dbReference type="NCBIfam" id="TIGR00222">
    <property type="entry name" value="panB"/>
    <property type="match status" value="1"/>
</dbReference>
<comment type="caution">
    <text evidence="7">The sequence shown here is derived from an EMBL/GenBank/DDBJ whole genome shotgun (WGS) entry which is preliminary data.</text>
</comment>
<keyword evidence="8" id="KW-1185">Reference proteome</keyword>
<dbReference type="EMBL" id="AZIL01000126">
    <property type="protein sequence ID" value="EWM29560.1"/>
    <property type="molecule type" value="Genomic_DNA"/>
</dbReference>
<organism evidence="7 8">
    <name type="scientific">Nannochloropsis gaditana</name>
    <dbReference type="NCBI Taxonomy" id="72520"/>
    <lineage>
        <taxon>Eukaryota</taxon>
        <taxon>Sar</taxon>
        <taxon>Stramenopiles</taxon>
        <taxon>Ochrophyta</taxon>
        <taxon>Eustigmatophyceae</taxon>
        <taxon>Eustigmatales</taxon>
        <taxon>Monodopsidaceae</taxon>
        <taxon>Nannochloropsis</taxon>
    </lineage>
</organism>
<evidence type="ECO:0000256" key="2">
    <source>
        <dbReference type="ARBA" id="ARBA00008676"/>
    </source>
</evidence>
<keyword evidence="4 7" id="KW-0808">Transferase</keyword>
<evidence type="ECO:0000313" key="8">
    <source>
        <dbReference type="Proteomes" id="UP000019335"/>
    </source>
</evidence>
<dbReference type="NCBIfam" id="NF001452">
    <property type="entry name" value="PRK00311.1"/>
    <property type="match status" value="1"/>
</dbReference>
<dbReference type="CDD" id="cd06557">
    <property type="entry name" value="KPHMT-like"/>
    <property type="match status" value="1"/>
</dbReference>
<dbReference type="InterPro" id="IPR003700">
    <property type="entry name" value="Pantoate_hydroxy_MeTrfase"/>
</dbReference>
<dbReference type="HAMAP" id="MF_00156">
    <property type="entry name" value="PanB"/>
    <property type="match status" value="1"/>
</dbReference>
<reference evidence="7 8" key="1">
    <citation type="journal article" date="2014" name="Mol. Plant">
        <title>Chromosome Scale Genome Assembly and Transcriptome Profiling of Nannochloropsis gaditana in Nitrogen Depletion.</title>
        <authorList>
            <person name="Corteggiani Carpinelli E."/>
            <person name="Telatin A."/>
            <person name="Vitulo N."/>
            <person name="Forcato C."/>
            <person name="D'Angelo M."/>
            <person name="Schiavon R."/>
            <person name="Vezzi A."/>
            <person name="Giacometti G.M."/>
            <person name="Morosinotto T."/>
            <person name="Valle G."/>
        </authorList>
    </citation>
    <scope>NUCLEOTIDE SEQUENCE [LARGE SCALE GENOMIC DNA]</scope>
    <source>
        <strain evidence="7 8">B-31</strain>
    </source>
</reference>
<evidence type="ECO:0000256" key="4">
    <source>
        <dbReference type="ARBA" id="ARBA00022679"/>
    </source>
</evidence>
<dbReference type="InterPro" id="IPR040442">
    <property type="entry name" value="Pyrv_kinase-like_dom_sf"/>
</dbReference>
<dbReference type="GO" id="GO:0008168">
    <property type="term" value="F:methyltransferase activity"/>
    <property type="evidence" value="ECO:0007669"/>
    <property type="project" value="UniProtKB-KW"/>
</dbReference>
<feature type="region of interest" description="Disordered" evidence="6">
    <location>
        <begin position="35"/>
        <end position="59"/>
    </location>
</feature>
<dbReference type="PANTHER" id="PTHR20881:SF0">
    <property type="entry name" value="3-METHYL-2-OXOBUTANOATE HYDROXYMETHYLTRANSFERASE"/>
    <property type="match status" value="1"/>
</dbReference>
<dbReference type="GO" id="GO:0000287">
    <property type="term" value="F:magnesium ion binding"/>
    <property type="evidence" value="ECO:0007669"/>
    <property type="project" value="TreeGrafter"/>
</dbReference>
<dbReference type="FunFam" id="3.20.20.60:FF:000003">
    <property type="entry name" value="3-methyl-2-oxobutanoate hydroxymethyltransferase"/>
    <property type="match status" value="1"/>
</dbReference>
<dbReference type="GO" id="GO:0005739">
    <property type="term" value="C:mitochondrion"/>
    <property type="evidence" value="ECO:0007669"/>
    <property type="project" value="TreeGrafter"/>
</dbReference>
<comment type="pathway">
    <text evidence="1">Cofactor biosynthesis; (R)-pantothenate biosynthesis; (R)-pantoate from 3-methyl-2-oxobutanoate: step 1/2.</text>
</comment>
<dbReference type="AlphaFoldDB" id="W7TQW2"/>
<dbReference type="Pfam" id="PF02548">
    <property type="entry name" value="Pantoate_transf"/>
    <property type="match status" value="1"/>
</dbReference>
<protein>
    <recommendedName>
        <fullName evidence="3">3-methyl-2-oxobutanoate hydroxymethyltransferase</fullName>
        <ecNumber evidence="3">2.1.2.11</ecNumber>
    </recommendedName>
</protein>
<dbReference type="GO" id="GO:0032259">
    <property type="term" value="P:methylation"/>
    <property type="evidence" value="ECO:0007669"/>
    <property type="project" value="UniProtKB-KW"/>
</dbReference>
<evidence type="ECO:0000256" key="3">
    <source>
        <dbReference type="ARBA" id="ARBA00012618"/>
    </source>
</evidence>
<evidence type="ECO:0000313" key="7">
    <source>
        <dbReference type="EMBL" id="EWM29560.1"/>
    </source>
</evidence>
<dbReference type="PANTHER" id="PTHR20881">
    <property type="entry name" value="3-METHYL-2-OXOBUTANOATE HYDROXYMETHYLTRANSFERASE"/>
    <property type="match status" value="1"/>
</dbReference>
<feature type="compositionally biased region" description="Low complexity" evidence="6">
    <location>
        <begin position="35"/>
        <end position="55"/>
    </location>
</feature>
<dbReference type="Gene3D" id="3.20.20.60">
    <property type="entry name" value="Phosphoenolpyruvate-binding domains"/>
    <property type="match status" value="1"/>
</dbReference>
<dbReference type="OrthoDB" id="425211at2759"/>
<name>W7TQW2_9STRA</name>
<gene>
    <name evidence="7" type="ORF">Naga_100006g74</name>
</gene>
<dbReference type="GO" id="GO:0015940">
    <property type="term" value="P:pantothenate biosynthetic process"/>
    <property type="evidence" value="ECO:0007669"/>
    <property type="project" value="UniProtKB-UniPathway"/>
</dbReference>
<comment type="similarity">
    <text evidence="2">Belongs to the PanB family.</text>
</comment>